<sequence length="66" mass="7847">MKMARCIIELERIYGIRNGGDRGNQYKEPDSHNVNLPKTQKDFATEFSLNFNHLQTLIYQRIRHIL</sequence>
<dbReference type="Proteomes" id="UP000531594">
    <property type="component" value="Unassembled WGS sequence"/>
</dbReference>
<gene>
    <name evidence="1" type="ORF">HNR53_002475</name>
</gene>
<proteinExistence type="predicted"/>
<name>A0A7X0LVB9_9BACI</name>
<protein>
    <submittedName>
        <fullName evidence="1">Uncharacterized protein</fullName>
    </submittedName>
</protein>
<dbReference type="EMBL" id="JACHGK010000008">
    <property type="protein sequence ID" value="MBB6445826.1"/>
    <property type="molecule type" value="Genomic_DNA"/>
</dbReference>
<reference evidence="1 2" key="1">
    <citation type="submission" date="2020-08" db="EMBL/GenBank/DDBJ databases">
        <title>Genomic Encyclopedia of Type Strains, Phase IV (KMG-IV): sequencing the most valuable type-strain genomes for metagenomic binning, comparative biology and taxonomic classification.</title>
        <authorList>
            <person name="Goeker M."/>
        </authorList>
    </citation>
    <scope>NUCLEOTIDE SEQUENCE [LARGE SCALE GENOMIC DNA]</scope>
    <source>
        <strain evidence="1 2">DSM 5391</strain>
    </source>
</reference>
<accession>A0A7X0LVB9</accession>
<organism evidence="1 2">
    <name type="scientific">Bacillus benzoevorans</name>
    <dbReference type="NCBI Taxonomy" id="1456"/>
    <lineage>
        <taxon>Bacteria</taxon>
        <taxon>Bacillati</taxon>
        <taxon>Bacillota</taxon>
        <taxon>Bacilli</taxon>
        <taxon>Bacillales</taxon>
        <taxon>Bacillaceae</taxon>
        <taxon>Bacillus</taxon>
    </lineage>
</organism>
<evidence type="ECO:0000313" key="2">
    <source>
        <dbReference type="Proteomes" id="UP000531594"/>
    </source>
</evidence>
<dbReference type="AlphaFoldDB" id="A0A7X0LVB9"/>
<comment type="caution">
    <text evidence="1">The sequence shown here is derived from an EMBL/GenBank/DDBJ whole genome shotgun (WGS) entry which is preliminary data.</text>
</comment>
<evidence type="ECO:0000313" key="1">
    <source>
        <dbReference type="EMBL" id="MBB6445826.1"/>
    </source>
</evidence>
<keyword evidence="2" id="KW-1185">Reference proteome</keyword>